<evidence type="ECO:0000259" key="2">
    <source>
        <dbReference type="PROSITE" id="PS50801"/>
    </source>
</evidence>
<dbReference type="Gene3D" id="3.30.750.24">
    <property type="entry name" value="STAS domain"/>
    <property type="match status" value="1"/>
</dbReference>
<dbReference type="SUPFAM" id="SSF52091">
    <property type="entry name" value="SpoIIaa-like"/>
    <property type="match status" value="1"/>
</dbReference>
<dbReference type="Pfam" id="PF02405">
    <property type="entry name" value="MlaE"/>
    <property type="match status" value="1"/>
</dbReference>
<keyword evidence="4" id="KW-1185">Reference proteome</keyword>
<dbReference type="GO" id="GO:0005548">
    <property type="term" value="F:phospholipid transporter activity"/>
    <property type="evidence" value="ECO:0007669"/>
    <property type="project" value="TreeGrafter"/>
</dbReference>
<dbReference type="OrthoDB" id="9810518at2"/>
<gene>
    <name evidence="3" type="ORF">EDC63_101427</name>
</gene>
<keyword evidence="1" id="KW-1133">Transmembrane helix</keyword>
<dbReference type="InterPro" id="IPR003453">
    <property type="entry name" value="ABC_MlaE_roteobac"/>
</dbReference>
<protein>
    <submittedName>
        <fullName evidence="3">Phospholipid/cholesterol/gamma-HCH transport system permease protein</fullName>
    </submittedName>
</protein>
<name>A0A4R3YHI8_9PROT</name>
<dbReference type="EMBL" id="SMCO01000001">
    <property type="protein sequence ID" value="TCV90454.1"/>
    <property type="molecule type" value="Genomic_DNA"/>
</dbReference>
<comment type="similarity">
    <text evidence="1">Belongs to the MlaE permease family.</text>
</comment>
<comment type="subcellular location">
    <subcellularLocation>
        <location evidence="1">Cell inner membrane</location>
        <topology evidence="1">Multi-pass membrane protein</topology>
    </subcellularLocation>
</comment>
<dbReference type="GO" id="GO:0043190">
    <property type="term" value="C:ATP-binding cassette (ABC) transporter complex"/>
    <property type="evidence" value="ECO:0007669"/>
    <property type="project" value="InterPro"/>
</dbReference>
<dbReference type="PROSITE" id="PS50801">
    <property type="entry name" value="STAS"/>
    <property type="match status" value="1"/>
</dbReference>
<dbReference type="RefSeq" id="WP_124947608.1">
    <property type="nucleotide sequence ID" value="NZ_BHVT01000073.1"/>
</dbReference>
<sequence>MTIYSPRKTCVYADIKLATSDKVVNCIGDWTLKGVGNLEQRLTFFDWPDGSELIIDLNAIDSIDTAGAWFLQRAIHKLEEGGRVVKLQGQRPEQIALFKMIQLASTETSLQALPSKLNFLGKIGLSTWMHFQQVMGMLAFFGESAIAIFRSIAQPSRIRWSPILYNLQHAGFNALPIVGLLGFLMGIVIAYQGAEQLQRYGANIFIADLVGLSMLRELSPLLTAIIVAGRSGSAFTAQIGTMKVTEEIDALRTIGIAPMELLVLPKLLALVIALPLLTVYSDMMGVIGGMIMAKSQLGVGYAEFIDRFDDAVKLSSFMVGVGKAPVFAVIIAMVGCFQGFQVSNGADSVGRQTTVSVVQAIFVIIVADALFSVVFSWLKI</sequence>
<dbReference type="PANTHER" id="PTHR30188:SF3">
    <property type="entry name" value="ABC TRANSPORTER PERMEASE"/>
    <property type="match status" value="1"/>
</dbReference>
<feature type="domain" description="STAS" evidence="2">
    <location>
        <begin position="11"/>
        <end position="95"/>
    </location>
</feature>
<dbReference type="InterPro" id="IPR036513">
    <property type="entry name" value="STAS_dom_sf"/>
</dbReference>
<dbReference type="NCBIfam" id="TIGR00056">
    <property type="entry name" value="MlaE family lipid ABC transporter permease subunit"/>
    <property type="match status" value="1"/>
</dbReference>
<evidence type="ECO:0000256" key="1">
    <source>
        <dbReference type="RuleBase" id="RU362044"/>
    </source>
</evidence>
<feature type="transmembrane region" description="Helical" evidence="1">
    <location>
        <begin position="360"/>
        <end position="378"/>
    </location>
</feature>
<dbReference type="InterPro" id="IPR030802">
    <property type="entry name" value="Permease_MalE"/>
</dbReference>
<feature type="transmembrane region" description="Helical" evidence="1">
    <location>
        <begin position="261"/>
        <end position="280"/>
    </location>
</feature>
<proteinExistence type="inferred from homology"/>
<feature type="transmembrane region" description="Helical" evidence="1">
    <location>
        <begin position="173"/>
        <end position="191"/>
    </location>
</feature>
<dbReference type="InterPro" id="IPR002645">
    <property type="entry name" value="STAS_dom"/>
</dbReference>
<feature type="transmembrane region" description="Helical" evidence="1">
    <location>
        <begin position="134"/>
        <end position="153"/>
    </location>
</feature>
<comment type="caution">
    <text evidence="3">The sequence shown here is derived from an EMBL/GenBank/DDBJ whole genome shotgun (WGS) entry which is preliminary data.</text>
</comment>
<dbReference type="Pfam" id="PF01740">
    <property type="entry name" value="STAS"/>
    <property type="match status" value="1"/>
</dbReference>
<evidence type="ECO:0000313" key="4">
    <source>
        <dbReference type="Proteomes" id="UP000295367"/>
    </source>
</evidence>
<keyword evidence="1" id="KW-0812">Transmembrane</keyword>
<feature type="transmembrane region" description="Helical" evidence="1">
    <location>
        <begin position="317"/>
        <end position="340"/>
    </location>
</feature>
<dbReference type="Proteomes" id="UP000295367">
    <property type="component" value="Unassembled WGS sequence"/>
</dbReference>
<accession>A0A4R3YHI8</accession>
<evidence type="ECO:0000313" key="3">
    <source>
        <dbReference type="EMBL" id="TCV90454.1"/>
    </source>
</evidence>
<keyword evidence="1" id="KW-1003">Cell membrane</keyword>
<organism evidence="3 4">
    <name type="scientific">Sulfurirhabdus autotrophica</name>
    <dbReference type="NCBI Taxonomy" id="1706046"/>
    <lineage>
        <taxon>Bacteria</taxon>
        <taxon>Pseudomonadati</taxon>
        <taxon>Pseudomonadota</taxon>
        <taxon>Betaproteobacteria</taxon>
        <taxon>Nitrosomonadales</taxon>
        <taxon>Sulfuricellaceae</taxon>
        <taxon>Sulfurirhabdus</taxon>
    </lineage>
</organism>
<dbReference type="AlphaFoldDB" id="A0A4R3YHI8"/>
<dbReference type="PANTHER" id="PTHR30188">
    <property type="entry name" value="ABC TRANSPORTER PERMEASE PROTEIN-RELATED"/>
    <property type="match status" value="1"/>
</dbReference>
<keyword evidence="1" id="KW-0997">Cell inner membrane</keyword>
<keyword evidence="1" id="KW-0472">Membrane</keyword>
<reference evidence="3 4" key="1">
    <citation type="submission" date="2019-03" db="EMBL/GenBank/DDBJ databases">
        <title>Genomic Encyclopedia of Type Strains, Phase IV (KMG-IV): sequencing the most valuable type-strain genomes for metagenomic binning, comparative biology and taxonomic classification.</title>
        <authorList>
            <person name="Goeker M."/>
        </authorList>
    </citation>
    <scope>NUCLEOTIDE SEQUENCE [LARGE SCALE GENOMIC DNA]</scope>
    <source>
        <strain evidence="3 4">DSM 100309</strain>
    </source>
</reference>